<dbReference type="InterPro" id="IPR027417">
    <property type="entry name" value="P-loop_NTPase"/>
</dbReference>
<dbReference type="InterPro" id="IPR002110">
    <property type="entry name" value="Ankyrin_rpt"/>
</dbReference>
<dbReference type="PRINTS" id="PR01415">
    <property type="entry name" value="ANKYRIN"/>
</dbReference>
<dbReference type="InterPro" id="IPR029498">
    <property type="entry name" value="HeLo_dom"/>
</dbReference>
<feature type="domain" description="Prion-inhibition and propagation HeLo" evidence="5">
    <location>
        <begin position="5"/>
        <end position="91"/>
    </location>
</feature>
<feature type="non-terminal residue" evidence="7">
    <location>
        <position position="1"/>
    </location>
</feature>
<feature type="repeat" description="ANK" evidence="3">
    <location>
        <begin position="1182"/>
        <end position="1214"/>
    </location>
</feature>
<dbReference type="Proteomes" id="UP000622797">
    <property type="component" value="Unassembled WGS sequence"/>
</dbReference>
<reference evidence="7" key="1">
    <citation type="journal article" date="2020" name="BMC Genomics">
        <title>Correction to: Identification and distribution of gene clusters required for synthesis of sphingolipid metabolism inhibitors in diverse species of the filamentous fungus Fusarium.</title>
        <authorList>
            <person name="Kim H.S."/>
            <person name="Lohmar J.M."/>
            <person name="Busman M."/>
            <person name="Brown D.W."/>
            <person name="Naumann T.A."/>
            <person name="Divon H.H."/>
            <person name="Lysoe E."/>
            <person name="Uhlig S."/>
            <person name="Proctor R.H."/>
        </authorList>
    </citation>
    <scope>NUCLEOTIDE SEQUENCE</scope>
    <source>
        <strain evidence="7">NRRL 20472</strain>
    </source>
</reference>
<feature type="repeat" description="ANK" evidence="3">
    <location>
        <begin position="728"/>
        <end position="760"/>
    </location>
</feature>
<accession>A0A8H4TI28</accession>
<proteinExistence type="predicted"/>
<feature type="repeat" description="ANK" evidence="3">
    <location>
        <begin position="794"/>
        <end position="826"/>
    </location>
</feature>
<feature type="coiled-coil region" evidence="4">
    <location>
        <begin position="165"/>
        <end position="192"/>
    </location>
</feature>
<dbReference type="SUPFAM" id="SSF48403">
    <property type="entry name" value="Ankyrin repeat"/>
    <property type="match status" value="2"/>
</dbReference>
<comment type="caution">
    <text evidence="7">The sequence shown here is derived from an EMBL/GenBank/DDBJ whole genome shotgun (WGS) entry which is preliminary data.</text>
</comment>
<evidence type="ECO:0000313" key="7">
    <source>
        <dbReference type="EMBL" id="KAF4958405.1"/>
    </source>
</evidence>
<reference evidence="7" key="2">
    <citation type="submission" date="2020-05" db="EMBL/GenBank/DDBJ databases">
        <authorList>
            <person name="Kim H.-S."/>
            <person name="Proctor R.H."/>
            <person name="Brown D.W."/>
        </authorList>
    </citation>
    <scope>NUCLEOTIDE SEQUENCE</scope>
    <source>
        <strain evidence="7">NRRL 20472</strain>
    </source>
</reference>
<evidence type="ECO:0000256" key="1">
    <source>
        <dbReference type="ARBA" id="ARBA00022737"/>
    </source>
</evidence>
<feature type="repeat" description="ANK" evidence="3">
    <location>
        <begin position="1077"/>
        <end position="1109"/>
    </location>
</feature>
<feature type="repeat" description="ANK" evidence="3">
    <location>
        <begin position="1042"/>
        <end position="1074"/>
    </location>
</feature>
<keyword evidence="2 3" id="KW-0040">ANK repeat</keyword>
<dbReference type="InterPro" id="IPR038305">
    <property type="entry name" value="HeLo_sf"/>
</dbReference>
<protein>
    <recommendedName>
        <fullName evidence="9">Ankyrin</fullName>
    </recommendedName>
</protein>
<dbReference type="InterPro" id="IPR036770">
    <property type="entry name" value="Ankyrin_rpt-contain_sf"/>
</dbReference>
<dbReference type="InterPro" id="IPR056884">
    <property type="entry name" value="NPHP3-like_N"/>
</dbReference>
<dbReference type="Pfam" id="PF12796">
    <property type="entry name" value="Ank_2"/>
    <property type="match status" value="6"/>
</dbReference>
<evidence type="ECO:0008006" key="9">
    <source>
        <dbReference type="Google" id="ProtNLM"/>
    </source>
</evidence>
<keyword evidence="8" id="KW-1185">Reference proteome</keyword>
<feature type="repeat" description="ANK" evidence="3">
    <location>
        <begin position="866"/>
        <end position="894"/>
    </location>
</feature>
<feature type="repeat" description="ANK" evidence="3">
    <location>
        <begin position="1112"/>
        <end position="1144"/>
    </location>
</feature>
<evidence type="ECO:0000259" key="6">
    <source>
        <dbReference type="Pfam" id="PF24883"/>
    </source>
</evidence>
<dbReference type="SUPFAM" id="SSF52540">
    <property type="entry name" value="P-loop containing nucleoside triphosphate hydrolases"/>
    <property type="match status" value="1"/>
</dbReference>
<name>A0A8H4TI28_9HYPO</name>
<dbReference type="Gene3D" id="3.40.50.300">
    <property type="entry name" value="P-loop containing nucleotide triphosphate hydrolases"/>
    <property type="match status" value="1"/>
</dbReference>
<dbReference type="OrthoDB" id="539213at2759"/>
<dbReference type="Pfam" id="PF14479">
    <property type="entry name" value="HeLo"/>
    <property type="match status" value="1"/>
</dbReference>
<gene>
    <name evidence="7" type="ORF">FSARC_11022</name>
</gene>
<feature type="repeat" description="ANK" evidence="3">
    <location>
        <begin position="827"/>
        <end position="859"/>
    </location>
</feature>
<feature type="domain" description="Nephrocystin 3-like N-terminal" evidence="6">
    <location>
        <begin position="217"/>
        <end position="383"/>
    </location>
</feature>
<feature type="repeat" description="ANK" evidence="3">
    <location>
        <begin position="1217"/>
        <end position="1239"/>
    </location>
</feature>
<dbReference type="PROSITE" id="PS50297">
    <property type="entry name" value="ANK_REP_REGION"/>
    <property type="match status" value="14"/>
</dbReference>
<dbReference type="Gene3D" id="1.20.120.1020">
    <property type="entry name" value="Prion-inhibition and propagation, HeLo domain"/>
    <property type="match status" value="2"/>
</dbReference>
<dbReference type="PANTHER" id="PTHR24171">
    <property type="entry name" value="ANKYRIN REPEAT DOMAIN-CONTAINING PROTEIN 39-RELATED"/>
    <property type="match status" value="1"/>
</dbReference>
<keyword evidence="1" id="KW-0677">Repeat</keyword>
<evidence type="ECO:0000259" key="5">
    <source>
        <dbReference type="Pfam" id="PF14479"/>
    </source>
</evidence>
<dbReference type="EMBL" id="JABEXW010000692">
    <property type="protein sequence ID" value="KAF4958405.1"/>
    <property type="molecule type" value="Genomic_DNA"/>
</dbReference>
<dbReference type="SMART" id="SM00248">
    <property type="entry name" value="ANK"/>
    <property type="match status" value="18"/>
</dbReference>
<evidence type="ECO:0000256" key="3">
    <source>
        <dbReference type="PROSITE-ProRule" id="PRU00023"/>
    </source>
</evidence>
<feature type="repeat" description="ANK" evidence="3">
    <location>
        <begin position="1285"/>
        <end position="1313"/>
    </location>
</feature>
<organism evidence="7 8">
    <name type="scientific">Fusarium sarcochroum</name>
    <dbReference type="NCBI Taxonomy" id="1208366"/>
    <lineage>
        <taxon>Eukaryota</taxon>
        <taxon>Fungi</taxon>
        <taxon>Dikarya</taxon>
        <taxon>Ascomycota</taxon>
        <taxon>Pezizomycotina</taxon>
        <taxon>Sordariomycetes</taxon>
        <taxon>Hypocreomycetidae</taxon>
        <taxon>Hypocreales</taxon>
        <taxon>Nectriaceae</taxon>
        <taxon>Fusarium</taxon>
        <taxon>Fusarium lateritium species complex</taxon>
    </lineage>
</organism>
<evidence type="ECO:0000256" key="2">
    <source>
        <dbReference type="ARBA" id="ARBA00023043"/>
    </source>
</evidence>
<feature type="repeat" description="ANK" evidence="3">
    <location>
        <begin position="969"/>
        <end position="992"/>
    </location>
</feature>
<dbReference type="PANTHER" id="PTHR24171:SF9">
    <property type="entry name" value="ANKYRIN REPEAT DOMAIN-CONTAINING PROTEIN 39"/>
    <property type="match status" value="1"/>
</dbReference>
<dbReference type="Gene3D" id="1.25.40.20">
    <property type="entry name" value="Ankyrin repeat-containing domain"/>
    <property type="match status" value="5"/>
</dbReference>
<dbReference type="Pfam" id="PF13637">
    <property type="entry name" value="Ank_4"/>
    <property type="match status" value="1"/>
</dbReference>
<feature type="repeat" description="ANK" evidence="3">
    <location>
        <begin position="761"/>
        <end position="793"/>
    </location>
</feature>
<dbReference type="PROSITE" id="PS50088">
    <property type="entry name" value="ANK_REPEAT"/>
    <property type="match status" value="15"/>
</dbReference>
<feature type="repeat" description="ANK" evidence="3">
    <location>
        <begin position="1007"/>
        <end position="1039"/>
    </location>
</feature>
<evidence type="ECO:0000256" key="4">
    <source>
        <dbReference type="SAM" id="Coils"/>
    </source>
</evidence>
<keyword evidence="4" id="KW-0175">Coiled coil</keyword>
<feature type="repeat" description="ANK" evidence="3">
    <location>
        <begin position="897"/>
        <end position="929"/>
    </location>
</feature>
<dbReference type="Pfam" id="PF00023">
    <property type="entry name" value="Ank"/>
    <property type="match status" value="1"/>
</dbReference>
<dbReference type="Pfam" id="PF24883">
    <property type="entry name" value="NPHP3_N"/>
    <property type="match status" value="1"/>
</dbReference>
<sequence length="1373" mass="151934">MEVAGLAIGVVGLAGLFNSCLESLARVQSYQSSKSDSHVLNTRFRASKTRFEQWGVSVGFLHGKLMQDHHSALDNQDIAKVVEDILRIITKTIIAGFDAPETKNIGALHHNEPYSTDLSKSRRKRLRWALGGKEEHIEQVDMFEKLVQQLHNLVPPNTEDNHADRLQGKAELEDLRQIIAKVEQEMQAEVRRDVFSWLGKSPPSDRYEDSISKRVDGTCDWIFERPTFISWLMKGNPSKPSVLWINGPAGFGKTFLCAHIVQHLSTILATPVAYFFFTSDNESRENPYLALRSWISQVAAHHDAAFECVREAWEVDLSDVSSRRTIIKLLKTVVDTVSGCTFVVDGLDECAHLENGDTSVAEFLSDIINTVSESNVKLLFISRDEPGIRDAIIDSARDYFAEYRIEPEDVRSDTATFSQSIVDRKLTNKSEDVRTAISEAMTARCEGQFLWLKMQEESLRKGMNKKRLQEVVENTPSGLDRLYDHNWARITDMAEWERDRVFALLRWAAFAIRPLTIHEITEAVLITQFEELDPEELPDTVDDDYVRTEVIGLCGPLLEVKQPPDTSSAGYRTVHIPHFSVRQYLLHKLPTPTWLHQNGQLQASYEQLQHTILSRACLQYISLPQVWGGEMKQRDSDSTFCRYAAGCWFSHVESSFQDPTIFELAAALFRDENPVYNDLARYLKAKPHAIDPDPQRLLTPLEYILHLEWADMANLLVTKSNVNKIGWGGMSPIFFACYAGTAKVVSKFLQVEADLTITDRYGSTPLHEAACSGSEDVIRILVDHGADISAQDGDGWTPLHIASQYDHVKACEYLIQGGSSLTISNDEGKTPLQIASNFGQSAVVELILRNGPKTMATDPDSRLVHPLHIASIHGHIETARVLLEYGARTSISVTDCNGWSPLATACYYGHTAMAKLLLDHGAEVTLTSSNCDERDPLIAAAVSEGDNDELVELLLSREAGSTISVNDSDGYPPLVFASRKGNSKVVRLLLQHQDRNFQSILEPINTTRSTPLFSASYNGHVEVIKELLNHGAEATIATTDANGETPLHVASRNGHEEIVKILLEHGARATITTRNKHNETPLFAASSSGRVEVVKHLLNHGAEATIATTDANGEIPLHVASRRGHIETVKHLLSYGAKTTIAIQDKDGETPLYAASQNDHEEVIKILLEHGARATIATPDKYNETPLYAASSSGSVEAMKHLLKYGAGATIVTADIYGQTPLYVAAEKNHTEVVKLLLDISPAQRSPRDHPGCTPLFLASRCGNHEVVALLLSTDSIDPDSTDWVGSSPLFAAVANGHLGVVKLLISGGVTINPWASIGQSLLWWARRAGNLELIQLLEAQEVCIEVPTPDAYTRYEPPPADASPVIFDSSTS</sequence>
<evidence type="ECO:0000313" key="8">
    <source>
        <dbReference type="Proteomes" id="UP000622797"/>
    </source>
</evidence>
<feature type="repeat" description="ANK" evidence="3">
    <location>
        <begin position="1147"/>
        <end position="1179"/>
    </location>
</feature>